<accession>A0ABT0W8X3</accession>
<dbReference type="EMBL" id="JAMQCR010000001">
    <property type="protein sequence ID" value="MCM2532520.1"/>
    <property type="molecule type" value="Genomic_DNA"/>
</dbReference>
<evidence type="ECO:0000259" key="3">
    <source>
        <dbReference type="Pfam" id="PF17866"/>
    </source>
</evidence>
<proteinExistence type="predicted"/>
<dbReference type="Gene3D" id="3.40.50.300">
    <property type="entry name" value="P-loop containing nucleotide triphosphate hydrolases"/>
    <property type="match status" value="1"/>
</dbReference>
<keyword evidence="2" id="KW-0067">ATP-binding</keyword>
<sequence length="158" mass="18022">MTNIHMDSLLGQTSGDFGKEVIDTLVDEMTKHNENLVVVLAGYPNEMNNLLESNPGLRSRFKKFFLFPDYSPEELLSIMKDAQSFQYQLTKAARNLLQQTMEEFMVNGNGRFATNLIDEMIQAQAMRLMVGGNSEECLVEKSIFIEEEDVKKALNKMK</sequence>
<evidence type="ECO:0000256" key="1">
    <source>
        <dbReference type="ARBA" id="ARBA00022741"/>
    </source>
</evidence>
<dbReference type="Gene3D" id="1.10.8.60">
    <property type="match status" value="1"/>
</dbReference>
<dbReference type="Proteomes" id="UP001523262">
    <property type="component" value="Unassembled WGS sequence"/>
</dbReference>
<dbReference type="PANTHER" id="PTHR43392">
    <property type="entry name" value="AAA-TYPE ATPASE FAMILY PROTEIN / ANKYRIN REPEAT FAMILY PROTEIN"/>
    <property type="match status" value="1"/>
</dbReference>
<dbReference type="PRINTS" id="PR00819">
    <property type="entry name" value="CBXCFQXSUPER"/>
</dbReference>
<organism evidence="4 5">
    <name type="scientific">Neobacillus pocheonensis</name>
    <dbReference type="NCBI Taxonomy" id="363869"/>
    <lineage>
        <taxon>Bacteria</taxon>
        <taxon>Bacillati</taxon>
        <taxon>Bacillota</taxon>
        <taxon>Bacilli</taxon>
        <taxon>Bacillales</taxon>
        <taxon>Bacillaceae</taxon>
        <taxon>Neobacillus</taxon>
    </lineage>
</organism>
<keyword evidence="5" id="KW-1185">Reference proteome</keyword>
<dbReference type="InterPro" id="IPR041627">
    <property type="entry name" value="AAA_lid_6"/>
</dbReference>
<evidence type="ECO:0000256" key="2">
    <source>
        <dbReference type="ARBA" id="ARBA00022840"/>
    </source>
</evidence>
<dbReference type="InterPro" id="IPR027417">
    <property type="entry name" value="P-loop_NTPase"/>
</dbReference>
<reference evidence="4 5" key="1">
    <citation type="submission" date="2022-06" db="EMBL/GenBank/DDBJ databases">
        <authorList>
            <person name="Jeon C.O."/>
        </authorList>
    </citation>
    <scope>NUCLEOTIDE SEQUENCE [LARGE SCALE GENOMIC DNA]</scope>
    <source>
        <strain evidence="4 5">KCTC 13943</strain>
    </source>
</reference>
<evidence type="ECO:0000313" key="5">
    <source>
        <dbReference type="Proteomes" id="UP001523262"/>
    </source>
</evidence>
<comment type="caution">
    <text evidence="4">The sequence shown here is derived from an EMBL/GenBank/DDBJ whole genome shotgun (WGS) entry which is preliminary data.</text>
</comment>
<protein>
    <recommendedName>
        <fullName evidence="3">CbbX AAA lid domain-containing protein</fullName>
    </recommendedName>
</protein>
<dbReference type="PANTHER" id="PTHR43392:SF2">
    <property type="entry name" value="AAA-TYPE ATPASE FAMILY PROTEIN _ ANKYRIN REPEAT FAMILY PROTEIN"/>
    <property type="match status" value="1"/>
</dbReference>
<gene>
    <name evidence="4" type="ORF">NDK43_09150</name>
</gene>
<keyword evidence="1" id="KW-0547">Nucleotide-binding</keyword>
<dbReference type="Pfam" id="PF17866">
    <property type="entry name" value="AAA_lid_6"/>
    <property type="match status" value="1"/>
</dbReference>
<feature type="domain" description="CbbX AAA lid" evidence="3">
    <location>
        <begin position="92"/>
        <end position="149"/>
    </location>
</feature>
<dbReference type="SUPFAM" id="SSF52540">
    <property type="entry name" value="P-loop containing nucleoside triphosphate hydrolases"/>
    <property type="match status" value="1"/>
</dbReference>
<dbReference type="InterPro" id="IPR000641">
    <property type="entry name" value="CbxX/CfxQ"/>
</dbReference>
<dbReference type="InterPro" id="IPR050773">
    <property type="entry name" value="CbxX/CfxQ_RuBisCO_ESX"/>
</dbReference>
<name>A0ABT0W8X3_9BACI</name>
<evidence type="ECO:0000313" key="4">
    <source>
        <dbReference type="EMBL" id="MCM2532520.1"/>
    </source>
</evidence>